<dbReference type="Gene3D" id="3.80.10.10">
    <property type="entry name" value="Ribonuclease Inhibitor"/>
    <property type="match status" value="2"/>
</dbReference>
<keyword evidence="2" id="KW-1185">Reference proteome</keyword>
<evidence type="ECO:0000313" key="2">
    <source>
        <dbReference type="Proteomes" id="UP000838878"/>
    </source>
</evidence>
<dbReference type="OrthoDB" id="7419010at2759"/>
<proteinExistence type="predicted"/>
<organism evidence="1 2">
    <name type="scientific">Brenthis ino</name>
    <name type="common">lesser marbled fritillary</name>
    <dbReference type="NCBI Taxonomy" id="405034"/>
    <lineage>
        <taxon>Eukaryota</taxon>
        <taxon>Metazoa</taxon>
        <taxon>Ecdysozoa</taxon>
        <taxon>Arthropoda</taxon>
        <taxon>Hexapoda</taxon>
        <taxon>Insecta</taxon>
        <taxon>Pterygota</taxon>
        <taxon>Neoptera</taxon>
        <taxon>Endopterygota</taxon>
        <taxon>Lepidoptera</taxon>
        <taxon>Glossata</taxon>
        <taxon>Ditrysia</taxon>
        <taxon>Papilionoidea</taxon>
        <taxon>Nymphalidae</taxon>
        <taxon>Heliconiinae</taxon>
        <taxon>Argynnini</taxon>
        <taxon>Brenthis</taxon>
    </lineage>
</organism>
<dbReference type="AlphaFoldDB" id="A0A8J9V8T6"/>
<feature type="non-terminal residue" evidence="1">
    <location>
        <position position="522"/>
    </location>
</feature>
<accession>A0A8J9V8T6</accession>
<evidence type="ECO:0000313" key="1">
    <source>
        <dbReference type="EMBL" id="CAH0727337.1"/>
    </source>
</evidence>
<dbReference type="InterPro" id="IPR032675">
    <property type="entry name" value="LRR_dom_sf"/>
</dbReference>
<reference evidence="1" key="1">
    <citation type="submission" date="2021-12" db="EMBL/GenBank/DDBJ databases">
        <authorList>
            <person name="Martin H S."/>
        </authorList>
    </citation>
    <scope>NUCLEOTIDE SEQUENCE</scope>
</reference>
<sequence length="522" mass="60456">MSTMATVNTLKLAFFKDISRNIQELNMCGISDLNKKTLISSMSKLKCLKTLNISYTNINILDFIEIYQACPSIKNITIDFIFTNNNQHKLAKKTLIQCQEVFRNIESVNFVGNVSNLLYSQLPCFILNKAKLKTLQYTITNCEMVTYENEECEESLHFDEFCLYFFDGLNPSRYYCFLLEMYLFTMLNFQDYEVIIIFKLDAPKSTIYATPIFKSFFSKHFDLNAECLLDFGVTLTGNACVMLWSKTVTQFDEAFYKNLLQKLKPLFPFSFKSSANTPVPLSYDWYCTIPTQENDLGSSFVNEVGFKRRRCVQPNFIINYDKQFQNKSQLQLSLHFNGKIKSGVTLSTNSDYLRKLTYLNLCGVVRYSSDFFNLLFRCCNQLITLNIEVPPICSCFASISRSIPLSQTLKNIRLMDKRIDFELMFSSMSQCNTLENVNICDMSSDTFNLSDPFIMFQKCNNLYCLYVYGSVTDTNQSKKLKIIKSAKTKSQKSHIRVNVFNNREFCHDPFVAVFKLNPIKPI</sequence>
<dbReference type="SUPFAM" id="SSF52047">
    <property type="entry name" value="RNI-like"/>
    <property type="match status" value="2"/>
</dbReference>
<dbReference type="EMBL" id="OV170226">
    <property type="protein sequence ID" value="CAH0727337.1"/>
    <property type="molecule type" value="Genomic_DNA"/>
</dbReference>
<name>A0A8J9V8T6_9NEOP</name>
<protein>
    <submittedName>
        <fullName evidence="1">Uncharacterized protein</fullName>
    </submittedName>
</protein>
<gene>
    <name evidence="1" type="ORF">BINO364_LOCUS12693</name>
</gene>
<dbReference type="Proteomes" id="UP000838878">
    <property type="component" value="Chromosome 6"/>
</dbReference>